<dbReference type="AlphaFoldDB" id="A0AA86U1T7"/>
<feature type="transmembrane region" description="Helical" evidence="1">
    <location>
        <begin position="136"/>
        <end position="156"/>
    </location>
</feature>
<dbReference type="EMBL" id="CAXDID020000006">
    <property type="protein sequence ID" value="CAL5975692.1"/>
    <property type="molecule type" value="Genomic_DNA"/>
</dbReference>
<evidence type="ECO:0000256" key="1">
    <source>
        <dbReference type="SAM" id="Phobius"/>
    </source>
</evidence>
<gene>
    <name evidence="2" type="ORF">HINF_LOCUS15648</name>
    <name evidence="3" type="ORF">HINF_LOCUS3459</name>
</gene>
<dbReference type="Proteomes" id="UP001642409">
    <property type="component" value="Unassembled WGS sequence"/>
</dbReference>
<comment type="caution">
    <text evidence="2">The sequence shown here is derived from an EMBL/GenBank/DDBJ whole genome shotgun (WGS) entry which is preliminary data.</text>
</comment>
<keyword evidence="1" id="KW-0812">Transmembrane</keyword>
<protein>
    <submittedName>
        <fullName evidence="3">Hypothetical_protein</fullName>
    </submittedName>
</protein>
<feature type="transmembrane region" description="Helical" evidence="1">
    <location>
        <begin position="93"/>
        <end position="116"/>
    </location>
</feature>
<name>A0AA86U1T7_9EUKA</name>
<keyword evidence="1" id="KW-0472">Membrane</keyword>
<organism evidence="2">
    <name type="scientific">Hexamita inflata</name>
    <dbReference type="NCBI Taxonomy" id="28002"/>
    <lineage>
        <taxon>Eukaryota</taxon>
        <taxon>Metamonada</taxon>
        <taxon>Diplomonadida</taxon>
        <taxon>Hexamitidae</taxon>
        <taxon>Hexamitinae</taxon>
        <taxon>Hexamita</taxon>
    </lineage>
</organism>
<evidence type="ECO:0000313" key="3">
    <source>
        <dbReference type="EMBL" id="CAL5975692.1"/>
    </source>
</evidence>
<proteinExistence type="predicted"/>
<evidence type="ECO:0000313" key="4">
    <source>
        <dbReference type="Proteomes" id="UP001642409"/>
    </source>
</evidence>
<evidence type="ECO:0000313" key="2">
    <source>
        <dbReference type="EMBL" id="CAI9928003.1"/>
    </source>
</evidence>
<accession>A0AA86U1T7</accession>
<reference evidence="2" key="1">
    <citation type="submission" date="2023-06" db="EMBL/GenBank/DDBJ databases">
        <authorList>
            <person name="Kurt Z."/>
        </authorList>
    </citation>
    <scope>NUCLEOTIDE SEQUENCE</scope>
</reference>
<keyword evidence="4" id="KW-1185">Reference proteome</keyword>
<keyword evidence="1" id="KW-1133">Transmembrane helix</keyword>
<dbReference type="EMBL" id="CATOUU010000386">
    <property type="protein sequence ID" value="CAI9928003.1"/>
    <property type="molecule type" value="Genomic_DNA"/>
</dbReference>
<sequence length="246" mass="28930">MLIQLFAIVCSLITIELLDVLQLLFMYAAALIYYRRRIKIKEFIKNLLQQQIIMVKEYKYYLVLVQQQLQFKLNDLYLVLLPTYVIAETPFQLLFANMAIFVLIQYLNKCIFQTFWNRRFKRSPNVQHKSELQSFLYIHGSLLIITIITEITTKLINSPILNVESVLIFQRVTLFQMWISVIVYRCALGYLKFKGSLISYDVPALPQFYFVIKISAQKLKANIKKGNTCNIILPKDGRHTITLDQI</sequence>
<reference evidence="3 4" key="2">
    <citation type="submission" date="2024-07" db="EMBL/GenBank/DDBJ databases">
        <authorList>
            <person name="Akdeniz Z."/>
        </authorList>
    </citation>
    <scope>NUCLEOTIDE SEQUENCE [LARGE SCALE GENOMIC DNA]</scope>
</reference>
<feature type="transmembrane region" description="Helical" evidence="1">
    <location>
        <begin position="168"/>
        <end position="191"/>
    </location>
</feature>
<feature type="transmembrane region" description="Helical" evidence="1">
    <location>
        <begin position="6"/>
        <end position="34"/>
    </location>
</feature>